<dbReference type="GO" id="GO:0043546">
    <property type="term" value="F:molybdopterin cofactor binding"/>
    <property type="evidence" value="ECO:0007669"/>
    <property type="project" value="InterPro"/>
</dbReference>
<evidence type="ECO:0000256" key="4">
    <source>
        <dbReference type="ARBA" id="ARBA00022485"/>
    </source>
</evidence>
<dbReference type="Proteomes" id="UP000219374">
    <property type="component" value="Unassembled WGS sequence"/>
</dbReference>
<dbReference type="Pfam" id="PF01568">
    <property type="entry name" value="Molydop_binding"/>
    <property type="match status" value="1"/>
</dbReference>
<dbReference type="InterPro" id="IPR006657">
    <property type="entry name" value="MoPterin_dinucl-bd_dom"/>
</dbReference>
<keyword evidence="6" id="KW-0479">Metal-binding</keyword>
<dbReference type="Gene3D" id="3.40.50.740">
    <property type="match status" value="1"/>
</dbReference>
<keyword evidence="5" id="KW-0500">Molybdenum</keyword>
<dbReference type="InterPro" id="IPR037951">
    <property type="entry name" value="MopB_CT_YdeP"/>
</dbReference>
<feature type="compositionally biased region" description="Low complexity" evidence="10">
    <location>
        <begin position="768"/>
        <end position="784"/>
    </location>
</feature>
<evidence type="ECO:0000259" key="11">
    <source>
        <dbReference type="Pfam" id="PF00384"/>
    </source>
</evidence>
<dbReference type="Pfam" id="PF00384">
    <property type="entry name" value="Molybdopterin"/>
    <property type="match status" value="1"/>
</dbReference>
<dbReference type="GO" id="GO:0045333">
    <property type="term" value="P:cellular respiration"/>
    <property type="evidence" value="ECO:0007669"/>
    <property type="project" value="UniProtKB-ARBA"/>
</dbReference>
<dbReference type="SUPFAM" id="SSF53706">
    <property type="entry name" value="Formate dehydrogenase/DMSO reductase, domains 1-3"/>
    <property type="match status" value="1"/>
</dbReference>
<feature type="region of interest" description="Disordered" evidence="10">
    <location>
        <begin position="756"/>
        <end position="784"/>
    </location>
</feature>
<gene>
    <name evidence="13" type="ORF">SAMN06296416_10959</name>
</gene>
<protein>
    <submittedName>
        <fullName evidence="13">Oxidoreductase alpha (Molybdopterin) subunit</fullName>
    </submittedName>
</protein>
<dbReference type="InterPro" id="IPR006656">
    <property type="entry name" value="Mopterin_OxRdtase"/>
</dbReference>
<dbReference type="GO" id="GO:0030151">
    <property type="term" value="F:molybdenum ion binding"/>
    <property type="evidence" value="ECO:0007669"/>
    <property type="project" value="InterPro"/>
</dbReference>
<evidence type="ECO:0000256" key="3">
    <source>
        <dbReference type="ARBA" id="ARBA00010312"/>
    </source>
</evidence>
<dbReference type="PANTHER" id="PTHR43105:SF4">
    <property type="entry name" value="PROTEIN YDEP"/>
    <property type="match status" value="1"/>
</dbReference>
<dbReference type="EMBL" id="OCND01000009">
    <property type="protein sequence ID" value="SOD56291.1"/>
    <property type="molecule type" value="Genomic_DNA"/>
</dbReference>
<evidence type="ECO:0000256" key="9">
    <source>
        <dbReference type="ARBA" id="ARBA00023014"/>
    </source>
</evidence>
<comment type="cofactor">
    <cofactor evidence="1">
        <name>Mo-bis(molybdopterin guanine dinucleotide)</name>
        <dbReference type="ChEBI" id="CHEBI:60539"/>
    </cofactor>
</comment>
<dbReference type="PIRSF" id="PIRSF000144">
    <property type="entry name" value="CbbBc"/>
    <property type="match status" value="1"/>
</dbReference>
<keyword evidence="4" id="KW-0004">4Fe-4S</keyword>
<dbReference type="InterPro" id="IPR009010">
    <property type="entry name" value="Asp_de-COase-like_dom_sf"/>
</dbReference>
<keyword evidence="9" id="KW-0411">Iron-sulfur</keyword>
<accession>A0A286DCA2</accession>
<organism evidence="13 14">
    <name type="scientific">Pseudoxanthomonas wuyuanensis</name>
    <dbReference type="NCBI Taxonomy" id="1073196"/>
    <lineage>
        <taxon>Bacteria</taxon>
        <taxon>Pseudomonadati</taxon>
        <taxon>Pseudomonadota</taxon>
        <taxon>Gammaproteobacteria</taxon>
        <taxon>Lysobacterales</taxon>
        <taxon>Lysobacteraceae</taxon>
        <taxon>Pseudoxanthomonas</taxon>
    </lineage>
</organism>
<evidence type="ECO:0000313" key="13">
    <source>
        <dbReference type="EMBL" id="SOD56291.1"/>
    </source>
</evidence>
<proteinExistence type="inferred from homology"/>
<dbReference type="OrthoDB" id="5287431at2"/>
<dbReference type="Gene3D" id="3.40.228.10">
    <property type="entry name" value="Dimethylsulfoxide Reductase, domain 2"/>
    <property type="match status" value="1"/>
</dbReference>
<dbReference type="GO" id="GO:0008863">
    <property type="term" value="F:formate dehydrogenase (NAD+) activity"/>
    <property type="evidence" value="ECO:0007669"/>
    <property type="project" value="InterPro"/>
</dbReference>
<dbReference type="NCBIfam" id="TIGR01701">
    <property type="entry name" value="Fdhalpha-like"/>
    <property type="match status" value="1"/>
</dbReference>
<evidence type="ECO:0000256" key="8">
    <source>
        <dbReference type="ARBA" id="ARBA00023004"/>
    </source>
</evidence>
<evidence type="ECO:0000256" key="5">
    <source>
        <dbReference type="ARBA" id="ARBA00022505"/>
    </source>
</evidence>
<evidence type="ECO:0000313" key="14">
    <source>
        <dbReference type="Proteomes" id="UP000219374"/>
    </source>
</evidence>
<evidence type="ECO:0000256" key="6">
    <source>
        <dbReference type="ARBA" id="ARBA00022723"/>
    </source>
</evidence>
<keyword evidence="8" id="KW-0408">Iron</keyword>
<reference evidence="13 14" key="1">
    <citation type="submission" date="2017-09" db="EMBL/GenBank/DDBJ databases">
        <authorList>
            <person name="Ehlers B."/>
            <person name="Leendertz F.H."/>
        </authorList>
    </citation>
    <scope>NUCLEOTIDE SEQUENCE [LARGE SCALE GENOMIC DNA]</scope>
    <source>
        <strain evidence="13 14">CGMCC 1.10978</strain>
    </source>
</reference>
<dbReference type="GO" id="GO:0016020">
    <property type="term" value="C:membrane"/>
    <property type="evidence" value="ECO:0007669"/>
    <property type="project" value="TreeGrafter"/>
</dbReference>
<dbReference type="RefSeq" id="WP_097123070.1">
    <property type="nucleotide sequence ID" value="NZ_OCND01000009.1"/>
</dbReference>
<feature type="domain" description="Molybdopterin dinucleotide-binding" evidence="12">
    <location>
        <begin position="650"/>
        <end position="757"/>
    </location>
</feature>
<comment type="similarity">
    <text evidence="3">Belongs to the prokaryotic molybdopterin-containing oxidoreductase family.</text>
</comment>
<dbReference type="SUPFAM" id="SSF50692">
    <property type="entry name" value="ADC-like"/>
    <property type="match status" value="1"/>
</dbReference>
<dbReference type="InterPro" id="IPR041953">
    <property type="entry name" value="YdeP_MopB"/>
</dbReference>
<evidence type="ECO:0000256" key="2">
    <source>
        <dbReference type="ARBA" id="ARBA00001966"/>
    </source>
</evidence>
<comment type="cofactor">
    <cofactor evidence="2">
        <name>[4Fe-4S] cluster</name>
        <dbReference type="ChEBI" id="CHEBI:49883"/>
    </cofactor>
</comment>
<evidence type="ECO:0000259" key="12">
    <source>
        <dbReference type="Pfam" id="PF01568"/>
    </source>
</evidence>
<dbReference type="GO" id="GO:0051539">
    <property type="term" value="F:4 iron, 4 sulfur cluster binding"/>
    <property type="evidence" value="ECO:0007669"/>
    <property type="project" value="UniProtKB-KW"/>
</dbReference>
<dbReference type="AlphaFoldDB" id="A0A286DCA2"/>
<dbReference type="GO" id="GO:1990204">
    <property type="term" value="C:oxidoreductase complex"/>
    <property type="evidence" value="ECO:0007669"/>
    <property type="project" value="UniProtKB-ARBA"/>
</dbReference>
<dbReference type="InterPro" id="IPR010046">
    <property type="entry name" value="Mopterin_OxRdtse_a_bac"/>
</dbReference>
<name>A0A286DCA2_9GAMM</name>
<dbReference type="PANTHER" id="PTHR43105">
    <property type="entry name" value="RESPIRATORY NITRATE REDUCTASE"/>
    <property type="match status" value="1"/>
</dbReference>
<dbReference type="InterPro" id="IPR050123">
    <property type="entry name" value="Prok_molybdopt-oxidoreductase"/>
</dbReference>
<feature type="domain" description="Molybdopterin oxidoreductase" evidence="11">
    <location>
        <begin position="109"/>
        <end position="491"/>
    </location>
</feature>
<evidence type="ECO:0000256" key="1">
    <source>
        <dbReference type="ARBA" id="ARBA00001942"/>
    </source>
</evidence>
<sequence length="784" mass="86175">MTKKTIREYDGPAGGWDSLRSVAKHLMAQDVAVRGARTLLSMNQPDGFDCPGCAWPDRDHASTFEFCENGAKAVAAESTRHRAGPQLFARYTVAQLAGYSDHWLEDQGRLTTPMRYDAASDRYLPVQWDQAFALIARHLNGLDSPDQAIFYTSGRTSNEAAFLYQLFVRAFGTNNFPDCSNMCHEPSGVALKQQIGVGKGTVSLQDFEQADAILIFGQNPGTNHPRMLGELRDAAKRGAAIVSFNPLRERGLERFADPKDKLEMLHSGSTRISSDYFQLKIGGDLAAIKGMIKHVLERDAEALARGDASLLDRDFIAAHTTGFDAFAADVAAEPWPTIVEESGLAEAQLRRAGDIYLQSERVIACWGMGITQHKHSVATIHMIVNLLLLRGNLGRPGAGACPVRGHSNVQGDRTMMIYEKPPQEFLDRLRDVFGFEPPRAEGYDTIGAIEAMGDGRAKVFFGMGGNFATATPDTAATHRALRNCDLTVHVTTKLNRSHLVHGREALILPCLGRTEIDVQAGGPQAVTVEDSMSMVHLSAGINPPAADGLLSEPAIVARLAEAVLGTRNAIRWRWLTEDYDRIRDLIARTFDEFHDFNTRVRVPGGFRLPNTARDRIWVNPAGRAVFNPHPVPTDNPIHRARVRRADMPVFNLSTLRSHDQYNTTVYGLDDRYRGVFGERRVVFAHSDDIAALGLGAGDWVDLESLADDGVRRTARRFMLVAYDIPRGCLAAYYPETNALVPLSSFADEARTPTSKSIPVIATPHQPRPDASAPAPRDIPAALVR</sequence>
<evidence type="ECO:0000256" key="10">
    <source>
        <dbReference type="SAM" id="MobiDB-lite"/>
    </source>
</evidence>
<dbReference type="CDD" id="cd02787">
    <property type="entry name" value="MopB_CT_ydeP"/>
    <property type="match status" value="1"/>
</dbReference>
<keyword evidence="14" id="KW-1185">Reference proteome</keyword>
<evidence type="ECO:0000256" key="7">
    <source>
        <dbReference type="ARBA" id="ARBA00023002"/>
    </source>
</evidence>
<keyword evidence="7" id="KW-0560">Oxidoreductase</keyword>
<dbReference type="CDD" id="cd02767">
    <property type="entry name" value="MopB_ydeP"/>
    <property type="match status" value="1"/>
</dbReference>